<feature type="region of interest" description="Disordered" evidence="1">
    <location>
        <begin position="209"/>
        <end position="230"/>
    </location>
</feature>
<dbReference type="EMBL" id="MU167623">
    <property type="protein sequence ID" value="KAG0139345.1"/>
    <property type="molecule type" value="Genomic_DNA"/>
</dbReference>
<sequence length="258" mass="28426">MTAVQYTPACWIPILKSKHKVILAGDPCQLPPTINSIKHASTSQTKAKKNTPGKALPKVKEIVKGEKGNLVAGKSFKAKDDNSKSKETKSIDAEKTEGDSKDNQTEIQPTQSTSNGKSEDKSDSDGSQTKKETESFEKFTVPSGLGRKLSTPVKWSGPQFFKMKPPKLLEVTMFDRLLKSNSSMSCLLDVQYVSDWEKPTTEVQKQWAKVAHSSKKPSPNLPRSSSKSPVEILESNASAEVFTISSKGWEPKKLLMRN</sequence>
<name>A0A9P6T5B6_9BASI</name>
<dbReference type="AlphaFoldDB" id="A0A9P6T5B6"/>
<dbReference type="InterPro" id="IPR027417">
    <property type="entry name" value="P-loop_NTPase"/>
</dbReference>
<dbReference type="Pfam" id="PF13086">
    <property type="entry name" value="AAA_11"/>
    <property type="match status" value="1"/>
</dbReference>
<evidence type="ECO:0000313" key="4">
    <source>
        <dbReference type="Proteomes" id="UP000886653"/>
    </source>
</evidence>
<comment type="caution">
    <text evidence="3">The sequence shown here is derived from an EMBL/GenBank/DDBJ whole genome shotgun (WGS) entry which is preliminary data.</text>
</comment>
<evidence type="ECO:0000313" key="3">
    <source>
        <dbReference type="EMBL" id="KAG0139345.1"/>
    </source>
</evidence>
<accession>A0A9P6T5B6</accession>
<evidence type="ECO:0000259" key="2">
    <source>
        <dbReference type="Pfam" id="PF13086"/>
    </source>
</evidence>
<dbReference type="Proteomes" id="UP000886653">
    <property type="component" value="Unassembled WGS sequence"/>
</dbReference>
<dbReference type="InterPro" id="IPR041677">
    <property type="entry name" value="DNA2/NAM7_AAA_11"/>
</dbReference>
<evidence type="ECO:0000256" key="1">
    <source>
        <dbReference type="SAM" id="MobiDB-lite"/>
    </source>
</evidence>
<proteinExistence type="predicted"/>
<dbReference type="GO" id="GO:0004386">
    <property type="term" value="F:helicase activity"/>
    <property type="evidence" value="ECO:0007669"/>
    <property type="project" value="InterPro"/>
</dbReference>
<organism evidence="3 4">
    <name type="scientific">Cronartium quercuum f. sp. fusiforme G11</name>
    <dbReference type="NCBI Taxonomy" id="708437"/>
    <lineage>
        <taxon>Eukaryota</taxon>
        <taxon>Fungi</taxon>
        <taxon>Dikarya</taxon>
        <taxon>Basidiomycota</taxon>
        <taxon>Pucciniomycotina</taxon>
        <taxon>Pucciniomycetes</taxon>
        <taxon>Pucciniales</taxon>
        <taxon>Coleosporiaceae</taxon>
        <taxon>Cronartium</taxon>
    </lineage>
</organism>
<dbReference type="OrthoDB" id="6730379at2759"/>
<protein>
    <recommendedName>
        <fullName evidence="2">DNA2/NAM7 helicase helicase domain-containing protein</fullName>
    </recommendedName>
</protein>
<feature type="compositionally biased region" description="Basic and acidic residues" evidence="1">
    <location>
        <begin position="117"/>
        <end position="137"/>
    </location>
</feature>
<feature type="domain" description="DNA2/NAM7 helicase helicase" evidence="2">
    <location>
        <begin position="8"/>
        <end position="36"/>
    </location>
</feature>
<feature type="compositionally biased region" description="Basic and acidic residues" evidence="1">
    <location>
        <begin position="77"/>
        <end position="104"/>
    </location>
</feature>
<feature type="compositionally biased region" description="Basic and acidic residues" evidence="1">
    <location>
        <begin position="58"/>
        <end position="67"/>
    </location>
</feature>
<feature type="region of interest" description="Disordered" evidence="1">
    <location>
        <begin position="39"/>
        <end position="152"/>
    </location>
</feature>
<keyword evidence="4" id="KW-1185">Reference proteome</keyword>
<dbReference type="Gene3D" id="3.40.50.300">
    <property type="entry name" value="P-loop containing nucleotide triphosphate hydrolases"/>
    <property type="match status" value="1"/>
</dbReference>
<reference evidence="3" key="1">
    <citation type="submission" date="2013-11" db="EMBL/GenBank/DDBJ databases">
        <title>Genome sequence of the fusiform rust pathogen reveals effectors for host alternation and coevolution with pine.</title>
        <authorList>
            <consortium name="DOE Joint Genome Institute"/>
            <person name="Smith K."/>
            <person name="Pendleton A."/>
            <person name="Kubisiak T."/>
            <person name="Anderson C."/>
            <person name="Salamov A."/>
            <person name="Aerts A."/>
            <person name="Riley R."/>
            <person name="Clum A."/>
            <person name="Lindquist E."/>
            <person name="Ence D."/>
            <person name="Campbell M."/>
            <person name="Kronenberg Z."/>
            <person name="Feau N."/>
            <person name="Dhillon B."/>
            <person name="Hamelin R."/>
            <person name="Burleigh J."/>
            <person name="Smith J."/>
            <person name="Yandell M."/>
            <person name="Nelson C."/>
            <person name="Grigoriev I."/>
            <person name="Davis J."/>
        </authorList>
    </citation>
    <scope>NUCLEOTIDE SEQUENCE</scope>
    <source>
        <strain evidence="3">G11</strain>
    </source>
</reference>
<gene>
    <name evidence="3" type="ORF">CROQUDRAFT_101704</name>
</gene>